<evidence type="ECO:0000256" key="2">
    <source>
        <dbReference type="ARBA" id="ARBA00023235"/>
    </source>
</evidence>
<dbReference type="EC" id="5.1.3.32" evidence="5"/>
<evidence type="ECO:0000256" key="3">
    <source>
        <dbReference type="ARBA" id="ARBA00023277"/>
    </source>
</evidence>
<keyword evidence="4" id="KW-0684">Rhamnose metabolism</keyword>
<dbReference type="GO" id="GO:0005737">
    <property type="term" value="C:cytoplasm"/>
    <property type="evidence" value="ECO:0007669"/>
    <property type="project" value="InterPro"/>
</dbReference>
<evidence type="ECO:0000256" key="1">
    <source>
        <dbReference type="ARBA" id="ARBA00022490"/>
    </source>
</evidence>
<organism evidence="6 7">
    <name type="scientific">Pullulanibacillus camelliae</name>
    <dbReference type="NCBI Taxonomy" id="1707096"/>
    <lineage>
        <taxon>Bacteria</taxon>
        <taxon>Bacillati</taxon>
        <taxon>Bacillota</taxon>
        <taxon>Bacilli</taxon>
        <taxon>Bacillales</taxon>
        <taxon>Sporolactobacillaceae</taxon>
        <taxon>Pullulanibacillus</taxon>
    </lineage>
</organism>
<dbReference type="PANTHER" id="PTHR34389">
    <property type="entry name" value="L-RHAMNOSE MUTAROTASE"/>
    <property type="match status" value="1"/>
</dbReference>
<dbReference type="HAMAP" id="MF_01663">
    <property type="entry name" value="L_rham_rotase"/>
    <property type="match status" value="1"/>
</dbReference>
<dbReference type="NCBIfam" id="TIGR02625">
    <property type="entry name" value="YiiL_rotase"/>
    <property type="match status" value="1"/>
</dbReference>
<accession>A0A8J2VRV5</accession>
<keyword evidence="7" id="KW-1185">Reference proteome</keyword>
<gene>
    <name evidence="6" type="primary">rhaM</name>
    <name evidence="6" type="ORF">GCM10011391_14610</name>
</gene>
<reference evidence="6" key="2">
    <citation type="submission" date="2020-09" db="EMBL/GenBank/DDBJ databases">
        <authorList>
            <person name="Sun Q."/>
            <person name="Zhou Y."/>
        </authorList>
    </citation>
    <scope>NUCLEOTIDE SEQUENCE</scope>
    <source>
        <strain evidence="6">CGMCC 1.15371</strain>
    </source>
</reference>
<keyword evidence="3" id="KW-0119">Carbohydrate metabolism</keyword>
<name>A0A8J2VRV5_9BACL</name>
<dbReference type="InterPro" id="IPR011008">
    <property type="entry name" value="Dimeric_a/b-barrel"/>
</dbReference>
<evidence type="ECO:0000256" key="4">
    <source>
        <dbReference type="ARBA" id="ARBA00023308"/>
    </source>
</evidence>
<dbReference type="GO" id="GO:0019301">
    <property type="term" value="P:rhamnose catabolic process"/>
    <property type="evidence" value="ECO:0007669"/>
    <property type="project" value="UniProtKB-UniRule"/>
</dbReference>
<sequence length="104" mass="12484">MLRKASIMYVNKAAFDEYQRRHDELWPDMAAELKKHGVHHYSIFLHRPTGQLFAYLEIESEERWAEMANTEVCRRWWAYMEPLMTTNPDASPVSEDLDEVFYLE</sequence>
<comment type="caution">
    <text evidence="6">The sequence shown here is derived from an EMBL/GenBank/DDBJ whole genome shotgun (WGS) entry which is preliminary data.</text>
</comment>
<dbReference type="InterPro" id="IPR008000">
    <property type="entry name" value="Rham/fucose_mutarotase"/>
</dbReference>
<dbReference type="Gene3D" id="3.30.70.100">
    <property type="match status" value="1"/>
</dbReference>
<dbReference type="Pfam" id="PF05336">
    <property type="entry name" value="rhaM"/>
    <property type="match status" value="1"/>
</dbReference>
<dbReference type="RefSeq" id="WP_188691429.1">
    <property type="nucleotide sequence ID" value="NZ_BMIR01000005.1"/>
</dbReference>
<keyword evidence="1" id="KW-0963">Cytoplasm</keyword>
<dbReference type="InterPro" id="IPR013448">
    <property type="entry name" value="L-rhamnose_mutarotase"/>
</dbReference>
<proteinExistence type="inferred from homology"/>
<reference evidence="6" key="1">
    <citation type="journal article" date="2014" name="Int. J. Syst. Evol. Microbiol.">
        <title>Complete genome sequence of Corynebacterium casei LMG S-19264T (=DSM 44701T), isolated from a smear-ripened cheese.</title>
        <authorList>
            <consortium name="US DOE Joint Genome Institute (JGI-PGF)"/>
            <person name="Walter F."/>
            <person name="Albersmeier A."/>
            <person name="Kalinowski J."/>
            <person name="Ruckert C."/>
        </authorList>
    </citation>
    <scope>NUCLEOTIDE SEQUENCE</scope>
    <source>
        <strain evidence="6">CGMCC 1.15371</strain>
    </source>
</reference>
<evidence type="ECO:0000256" key="5">
    <source>
        <dbReference type="NCBIfam" id="TIGR02625"/>
    </source>
</evidence>
<dbReference type="Proteomes" id="UP000628775">
    <property type="component" value="Unassembled WGS sequence"/>
</dbReference>
<dbReference type="PANTHER" id="PTHR34389:SF2">
    <property type="entry name" value="L-RHAMNOSE MUTAROTASE"/>
    <property type="match status" value="1"/>
</dbReference>
<dbReference type="AlphaFoldDB" id="A0A8J2VRV5"/>
<dbReference type="EMBL" id="BMIR01000005">
    <property type="protein sequence ID" value="GGE36812.1"/>
    <property type="molecule type" value="Genomic_DNA"/>
</dbReference>
<dbReference type="GO" id="GO:0062192">
    <property type="term" value="F:L-rhamnose mutarotase activity"/>
    <property type="evidence" value="ECO:0007669"/>
    <property type="project" value="UniProtKB-UniRule"/>
</dbReference>
<keyword evidence="2" id="KW-0413">Isomerase</keyword>
<dbReference type="SUPFAM" id="SSF54909">
    <property type="entry name" value="Dimeric alpha+beta barrel"/>
    <property type="match status" value="1"/>
</dbReference>
<protein>
    <recommendedName>
        <fullName evidence="5">L-rhamnose mutarotase</fullName>
        <ecNumber evidence="5">5.1.3.32</ecNumber>
    </recommendedName>
</protein>
<evidence type="ECO:0000313" key="6">
    <source>
        <dbReference type="EMBL" id="GGE36812.1"/>
    </source>
</evidence>
<evidence type="ECO:0000313" key="7">
    <source>
        <dbReference type="Proteomes" id="UP000628775"/>
    </source>
</evidence>